<dbReference type="SMART" id="SM00032">
    <property type="entry name" value="CCP"/>
    <property type="match status" value="25"/>
</dbReference>
<dbReference type="InterPro" id="IPR000436">
    <property type="entry name" value="Sushi_SCR_CCP_dom"/>
</dbReference>
<feature type="domain" description="Sushi" evidence="16">
    <location>
        <begin position="208"/>
        <end position="264"/>
    </location>
</feature>
<keyword evidence="17" id="KW-1185">Reference proteome</keyword>
<keyword evidence="10" id="KW-0179">Complement alternate pathway</keyword>
<dbReference type="PANTHER" id="PTHR45785:SF7">
    <property type="entry name" value="COMPLEMENT FACTOR H"/>
    <property type="match status" value="1"/>
</dbReference>
<feature type="domain" description="Sushi" evidence="16">
    <location>
        <begin position="387"/>
        <end position="443"/>
    </location>
</feature>
<organism evidence="17 18">
    <name type="scientific">Phyllostomus discolor</name>
    <name type="common">pale spear-nosed bat</name>
    <dbReference type="NCBI Taxonomy" id="89673"/>
    <lineage>
        <taxon>Eukaryota</taxon>
        <taxon>Metazoa</taxon>
        <taxon>Chordata</taxon>
        <taxon>Craniata</taxon>
        <taxon>Vertebrata</taxon>
        <taxon>Euteleostomi</taxon>
        <taxon>Mammalia</taxon>
        <taxon>Eutheria</taxon>
        <taxon>Laurasiatheria</taxon>
        <taxon>Chiroptera</taxon>
        <taxon>Yangochiroptera</taxon>
        <taxon>Phyllostomidae</taxon>
        <taxon>Phyllostominae</taxon>
        <taxon>Phyllostomus</taxon>
    </lineage>
</organism>
<evidence type="ECO:0000256" key="13">
    <source>
        <dbReference type="ARBA" id="ARBA00073358"/>
    </source>
</evidence>
<evidence type="ECO:0000256" key="9">
    <source>
        <dbReference type="ARBA" id="ARBA00023157"/>
    </source>
</evidence>
<keyword evidence="7" id="KW-0677">Repeat</keyword>
<feature type="disulfide bond" evidence="14">
    <location>
        <begin position="1431"/>
        <end position="1474"/>
    </location>
</feature>
<evidence type="ECO:0000256" key="5">
    <source>
        <dbReference type="ARBA" id="ARBA00022659"/>
    </source>
</evidence>
<feature type="domain" description="Sushi" evidence="16">
    <location>
        <begin position="1007"/>
        <end position="1067"/>
    </location>
</feature>
<feature type="domain" description="Sushi" evidence="16">
    <location>
        <begin position="566"/>
        <end position="624"/>
    </location>
</feature>
<dbReference type="RefSeq" id="XP_035872118.1">
    <property type="nucleotide sequence ID" value="XM_036016225.1"/>
</dbReference>
<accession>A0A7E6CYZ1</accession>
<keyword evidence="3" id="KW-0399">Innate immunity</keyword>
<evidence type="ECO:0000256" key="11">
    <source>
        <dbReference type="ARBA" id="ARBA00023180"/>
    </source>
</evidence>
<evidence type="ECO:0000256" key="4">
    <source>
        <dbReference type="ARBA" id="ARBA00022641"/>
    </source>
</evidence>
<evidence type="ECO:0000256" key="14">
    <source>
        <dbReference type="PROSITE-ProRule" id="PRU00302"/>
    </source>
</evidence>
<dbReference type="SUPFAM" id="SSF57535">
    <property type="entry name" value="Complement control module/SCR domain"/>
    <property type="match status" value="22"/>
</dbReference>
<feature type="domain" description="Sushi" evidence="16">
    <location>
        <begin position="949"/>
        <end position="1006"/>
    </location>
</feature>
<feature type="domain" description="Sushi" evidence="16">
    <location>
        <begin position="1306"/>
        <end position="1367"/>
    </location>
</feature>
<dbReference type="InterPro" id="IPR035976">
    <property type="entry name" value="Sushi/SCR/CCP_sf"/>
</dbReference>
<comment type="function">
    <text evidence="12">Glycoprotein that plays an essential role in maintaining a well-balanced immune response by modulating complement activation. Acts as a soluble inhibitor of complement, where its binding to self markers such as glycan structures prevents complement activation and amplification on cell surfaces. Accelerates the decay of the complement alternative pathway (AP) C3 convertase C3bBb, thus preventing local formation of more C3b, the central player of the complement amplification loop. As a cofactor of the serine protease factor I, CFH also regulates proteolytic degradation of already-deposited C3b. In addition, mediates several cellular responses through interaction with specific receptors. For example, interacts with CR3/ITGAM receptor and thereby mediates the adhesion of human neutrophils to different pathogens. In turn, these pathogens are phagocytosed and destroyed.</text>
</comment>
<evidence type="ECO:0000313" key="17">
    <source>
        <dbReference type="Proteomes" id="UP000504628"/>
    </source>
</evidence>
<dbReference type="FunFam" id="2.10.70.10:FF:000130">
    <property type="entry name" value="Complement factor H"/>
    <property type="match status" value="1"/>
</dbReference>
<feature type="disulfide bond" evidence="14">
    <location>
        <begin position="178"/>
        <end position="205"/>
    </location>
</feature>
<comment type="subcellular location">
    <subcellularLocation>
        <location evidence="1">Secreted</location>
    </subcellularLocation>
</comment>
<evidence type="ECO:0000256" key="12">
    <source>
        <dbReference type="ARBA" id="ARBA00055185"/>
    </source>
</evidence>
<feature type="domain" description="Sushi" evidence="16">
    <location>
        <begin position="144"/>
        <end position="207"/>
    </location>
</feature>
<dbReference type="PANTHER" id="PTHR45785">
    <property type="entry name" value="COMPLEMENT FACTOR H-RELATED"/>
    <property type="match status" value="1"/>
</dbReference>
<keyword evidence="6 15" id="KW-0732">Signal</keyword>
<feature type="domain" description="Sushi" evidence="16">
    <location>
        <begin position="688"/>
        <end position="745"/>
    </location>
</feature>
<dbReference type="GO" id="GO:0005615">
    <property type="term" value="C:extracellular space"/>
    <property type="evidence" value="ECO:0007669"/>
    <property type="project" value="TreeGrafter"/>
</dbReference>
<feature type="disulfide bond" evidence="14">
    <location>
        <begin position="114"/>
        <end position="141"/>
    </location>
</feature>
<evidence type="ECO:0000259" key="16">
    <source>
        <dbReference type="PROSITE" id="PS50923"/>
    </source>
</evidence>
<evidence type="ECO:0000256" key="3">
    <source>
        <dbReference type="ARBA" id="ARBA00022588"/>
    </source>
</evidence>
<feature type="domain" description="Sushi" evidence="16">
    <location>
        <begin position="806"/>
        <end position="863"/>
    </location>
</feature>
<dbReference type="FunFam" id="2.10.70.10:FF:000026">
    <property type="entry name" value="Complement inhibitory factor H"/>
    <property type="match status" value="2"/>
</dbReference>
<feature type="domain" description="Sushi" evidence="16">
    <location>
        <begin position="880"/>
        <end position="948"/>
    </location>
</feature>
<feature type="signal peptide" evidence="15">
    <location>
        <begin position="1"/>
        <end position="18"/>
    </location>
</feature>
<evidence type="ECO:0000256" key="2">
    <source>
        <dbReference type="ARBA" id="ARBA00022525"/>
    </source>
</evidence>
<protein>
    <recommendedName>
        <fullName evidence="13">Complement factor H</fullName>
    </recommendedName>
</protein>
<evidence type="ECO:0000313" key="18">
    <source>
        <dbReference type="RefSeq" id="XP_035872117.1"/>
    </source>
</evidence>
<keyword evidence="8" id="KW-0391">Immunity</keyword>
<gene>
    <name evidence="18 19" type="primary">LOC114512472</name>
</gene>
<dbReference type="CDD" id="cd00033">
    <property type="entry name" value="CCP"/>
    <property type="match status" value="15"/>
</dbReference>
<feature type="chain" id="PRO_5044656847" description="Complement factor H" evidence="15">
    <location>
        <begin position="19"/>
        <end position="1551"/>
    </location>
</feature>
<evidence type="ECO:0000313" key="19">
    <source>
        <dbReference type="RefSeq" id="XP_035872118.1"/>
    </source>
</evidence>
<feature type="domain" description="Sushi" evidence="16">
    <location>
        <begin position="1126"/>
        <end position="1183"/>
    </location>
</feature>
<dbReference type="GeneID" id="114512472"/>
<dbReference type="PROSITE" id="PS50923">
    <property type="entry name" value="SUSHI"/>
    <property type="match status" value="19"/>
</dbReference>
<evidence type="ECO:0000256" key="8">
    <source>
        <dbReference type="ARBA" id="ARBA00022859"/>
    </source>
</evidence>
<keyword evidence="5 14" id="KW-0768">Sushi</keyword>
<dbReference type="FunFam" id="2.10.70.10:FF:000060">
    <property type="entry name" value="Complement inhibitory factor H"/>
    <property type="match status" value="1"/>
</dbReference>
<feature type="domain" description="Sushi" evidence="16">
    <location>
        <begin position="19"/>
        <end position="82"/>
    </location>
</feature>
<dbReference type="GO" id="GO:0001851">
    <property type="term" value="F:complement component C3b binding"/>
    <property type="evidence" value="ECO:0007669"/>
    <property type="project" value="TreeGrafter"/>
</dbReference>
<keyword evidence="2" id="KW-0964">Secreted</keyword>
<dbReference type="InterPro" id="IPR051503">
    <property type="entry name" value="ComplSys_Reg/VirEntry_Med"/>
</dbReference>
<evidence type="ECO:0000256" key="15">
    <source>
        <dbReference type="SAM" id="SignalP"/>
    </source>
</evidence>
<dbReference type="Pfam" id="PF00084">
    <property type="entry name" value="Sushi"/>
    <property type="match status" value="23"/>
</dbReference>
<keyword evidence="4" id="KW-0765">Sulfation</keyword>
<evidence type="ECO:0000256" key="1">
    <source>
        <dbReference type="ARBA" id="ARBA00004613"/>
    </source>
</evidence>
<feature type="domain" description="Sushi" evidence="16">
    <location>
        <begin position="265"/>
        <end position="322"/>
    </location>
</feature>
<dbReference type="FunFam" id="2.10.70.10:FF:000054">
    <property type="entry name" value="Complement inhibitory factor H"/>
    <property type="match status" value="2"/>
</dbReference>
<feature type="disulfide bond" evidence="14">
    <location>
        <begin position="629"/>
        <end position="672"/>
    </location>
</feature>
<feature type="domain" description="Sushi" evidence="16">
    <location>
        <begin position="627"/>
        <end position="685"/>
    </location>
</feature>
<keyword evidence="11" id="KW-0325">Glycoprotein</keyword>
<feature type="domain" description="Sushi" evidence="16">
    <location>
        <begin position="445"/>
        <end position="506"/>
    </location>
</feature>
<evidence type="ECO:0000256" key="10">
    <source>
        <dbReference type="ARBA" id="ARBA00023162"/>
    </source>
</evidence>
<comment type="caution">
    <text evidence="14">Lacks conserved residue(s) required for the propagation of feature annotation.</text>
</comment>
<dbReference type="OrthoDB" id="10051774at2759"/>
<reference evidence="18 19" key="1">
    <citation type="submission" date="2025-04" db="UniProtKB">
        <authorList>
            <consortium name="RefSeq"/>
        </authorList>
    </citation>
    <scope>IDENTIFICATION</scope>
    <source>
        <tissue evidence="18 19">Muscle</tissue>
    </source>
</reference>
<dbReference type="Gene3D" id="2.10.70.10">
    <property type="entry name" value="Complement Module, domain 1"/>
    <property type="match status" value="25"/>
</dbReference>
<sequence length="1551" mass="174543">MRFPAKILWLMLWTGCVAQDCVTPPPKKDREVLQGSWSEQSYKEGTKATYKCRPGFRTYGLITVQCKEGQWVDLNPSKICQKKPCGHPGDTPFGSFDLVTGDKFEYGAKVVYTCDEGYQMIGDINFRECEADGWTNDVPLCEVVKCLPVTAPENGRVVSSAFSPDQEYSFGQVIKFECNPGFMLSGPKEIHCSDNGLWSGEKPGCMGISCQRPEIPNGEPANPKATYKENERLQYKCYPGYSYGERAEAVCTQSGWVPRPFCREVTCDPPTIANSHYTPDRTSYTLGHRLTYQCKSGFYHSARGSTSECTTTGWQPPPRCSFKPCKYPEIKHGDLYRADRSRGNFPAAVGQSFHYSCDGNYETPTQDYWGRITCTTDGWSPKVPCLRKCIFNYLENGYYTREQRVLQGESIKVTCHPGYSLPNQQTTMTCTENGWSPPPKCNHLVTCLKSDIEVENGFLSESELSYLLYKETQYNCKQGYLTEDGQTSGTITCLQRGWSTHPRCIRSCDMPVFENARARSGSTWFKVNDRLDYECQDGYRNGDGHTTGFIVCGHSGWSGTPSCHGKECIVPDIEQNLIAQPQKEKYFIGDVLKFSCRQRLKLVGPDSVQCYNFGWSPDPPTCKAEVKPCGPHPQLPNGTATNTPKEEHEHGEVVEYVCDPRFLLKGSRKTQCVDGEWTSLPRCIEENSTCEDIPVIIHSSVYSQERPYHHGESVTFSCREGFTLVGPRSVTCLKGKWTQPPECIETGNIKTCKLPRSLEYKPLQSYRVDYNHNEQVNYTCRRRSEQKHSVCVNGRWDPQVNCGEIPRCAPPPQIPRSQNMMTTVNYQEGEKISILCQDNSLILEEEDLVCQGGIWKSVPRCIVWSLCLTLSPLFCIVEKTPCSQPPYIEHGTVNSSRSEEGGEETVEPKLYPHGTKLRYVCEDGFKITGRHEIICHLGRWSSPPQCVGLPCGPPPPLSNGAAPNRKNRYEYGEEFTYNCAQGFMIHGPASVICSGGKWSPPPECIKTTCPSPPSFDNAEPINVNKNRKVYQSGDEVAYKCREHYQMDGPNVVRCMTGRWIGTPTCRDNSCGSPPVVKNATIQNRMTWYQSGDRVRYECLKPLDLFGDVEVTCLNGNWTDPPQCKEVTCDPPTIANSHYTPDRTSYTLGHRLTYQCKSGFYHSARGSTSECTTTGWEPPPRCSFKPCEYPEIKHGELYWADRYRGYFPASVGKWFYYSCDGNYETPTRDNWGKITCTTDGWSPKVPCVRKCIFNYLENGYYPREQRVSQGESIRVTCHRGYSLPDQQTTLTCTENGWSPPPKCIRVVTCLKSDIEIENGFFSESQLAYPLHKETQYKCKQGYLTEGSQTSGTITCLQRGWSPHPRCIKRCDMPMFENATAIITGKAFRPNDTLDYQCLDGYENRDGHTSGTMVCGKDGWSGLPSCFKSAEKCGPPPAVGNGDITSFPLTAYPPGSRVEYQCQAYYELQGPKYVTCSDAKWSEPPKCLDPCVISEEILNENNIRLKGKEDKTHYAKTGDIIEFTCKPGHSTVTSGQSLEAVCREGTVQLPRCE</sequence>
<feature type="domain" description="Sushi" evidence="16">
    <location>
        <begin position="1248"/>
        <end position="1304"/>
    </location>
</feature>
<evidence type="ECO:0000256" key="7">
    <source>
        <dbReference type="ARBA" id="ARBA00022737"/>
    </source>
</evidence>
<feature type="domain" description="Sushi" evidence="16">
    <location>
        <begin position="83"/>
        <end position="143"/>
    </location>
</feature>
<dbReference type="Proteomes" id="UP000504628">
    <property type="component" value="Chromosome 15"/>
</dbReference>
<proteinExistence type="predicted"/>
<evidence type="ECO:0000256" key="6">
    <source>
        <dbReference type="ARBA" id="ARBA00022729"/>
    </source>
</evidence>
<feature type="domain" description="Sushi" evidence="16">
    <location>
        <begin position="1429"/>
        <end position="1487"/>
    </location>
</feature>
<feature type="domain" description="Sushi" evidence="16">
    <location>
        <begin position="1068"/>
        <end position="1125"/>
    </location>
</feature>
<dbReference type="GO" id="GO:0006957">
    <property type="term" value="P:complement activation, alternative pathway"/>
    <property type="evidence" value="ECO:0007669"/>
    <property type="project" value="UniProtKB-KW"/>
</dbReference>
<dbReference type="RefSeq" id="XP_035872117.1">
    <property type="nucleotide sequence ID" value="XM_036016224.1"/>
</dbReference>
<keyword evidence="9 14" id="KW-1015">Disulfide bond</keyword>
<name>A0A7E6CYZ1_9CHIR</name>